<dbReference type="EMBL" id="JARAKH010000031">
    <property type="protein sequence ID" value="KAK8386429.1"/>
    <property type="molecule type" value="Genomic_DNA"/>
</dbReference>
<comment type="similarity">
    <text evidence="1">Belongs to the IF-3 family.</text>
</comment>
<evidence type="ECO:0000256" key="2">
    <source>
        <dbReference type="ARBA" id="ARBA00022540"/>
    </source>
</evidence>
<dbReference type="GO" id="GO:0032790">
    <property type="term" value="P:ribosome disassembly"/>
    <property type="evidence" value="ECO:0007669"/>
    <property type="project" value="TreeGrafter"/>
</dbReference>
<dbReference type="InterPro" id="IPR036788">
    <property type="entry name" value="T_IF-3_C_sf"/>
</dbReference>
<organism evidence="5 6">
    <name type="scientific">Scylla paramamosain</name>
    <name type="common">Mud crab</name>
    <dbReference type="NCBI Taxonomy" id="85552"/>
    <lineage>
        <taxon>Eukaryota</taxon>
        <taxon>Metazoa</taxon>
        <taxon>Ecdysozoa</taxon>
        <taxon>Arthropoda</taxon>
        <taxon>Crustacea</taxon>
        <taxon>Multicrustacea</taxon>
        <taxon>Malacostraca</taxon>
        <taxon>Eumalacostraca</taxon>
        <taxon>Eucarida</taxon>
        <taxon>Decapoda</taxon>
        <taxon>Pleocyemata</taxon>
        <taxon>Brachyura</taxon>
        <taxon>Eubrachyura</taxon>
        <taxon>Portunoidea</taxon>
        <taxon>Portunidae</taxon>
        <taxon>Portuninae</taxon>
        <taxon>Scylla</taxon>
    </lineage>
</organism>
<dbReference type="SUPFAM" id="SSF55200">
    <property type="entry name" value="Translation initiation factor IF3, C-terminal domain"/>
    <property type="match status" value="1"/>
</dbReference>
<dbReference type="Gene3D" id="3.30.110.10">
    <property type="entry name" value="Translation initiation factor 3 (IF-3), C-terminal domain"/>
    <property type="match status" value="1"/>
</dbReference>
<evidence type="ECO:0000313" key="5">
    <source>
        <dbReference type="EMBL" id="KAK8386429.1"/>
    </source>
</evidence>
<evidence type="ECO:0008006" key="7">
    <source>
        <dbReference type="Google" id="ProtNLM"/>
    </source>
</evidence>
<evidence type="ECO:0000256" key="3">
    <source>
        <dbReference type="ARBA" id="ARBA00022917"/>
    </source>
</evidence>
<dbReference type="InterPro" id="IPR001288">
    <property type="entry name" value="Translation_initiation_fac_3"/>
</dbReference>
<gene>
    <name evidence="5" type="ORF">O3P69_010826</name>
</gene>
<feature type="region of interest" description="Disordered" evidence="4">
    <location>
        <begin position="339"/>
        <end position="370"/>
    </location>
</feature>
<sequence>MAAVKCGLRRVRPVMATRQLRIYFFLPSSSSSTPFQYFLHPKSSFHSLSSSSYLCLQPKPSSLSSSSSSHSFLPSSSSSSSFSHCFLHPKSSFHSVSSIHPSSIHPPFLHSQTHLLTLHSSHHSCPLSVSPHLSPLASLPPLSSPSTSLHPARFSTSPLSHKTRTKVEGVTPEGKKHRPDKAELVTLIDTEDKVSVVSLENAERLAKRRDLKLVKVEDVNLKGGRKAYKLMTGKQYLEKEIKAKKSEKKTSVGGKDEKILVIGGKITPHDLGVKLHSLTKWLSKGHQIKVTITSRKATKEDVENVFSTIEEEVKKVKARVMQRHEKVDDIRFYIVPPKDESAVSSEASTDDHIHSEGSDKSPGHAKGGVQ</sequence>
<dbReference type="Proteomes" id="UP001487740">
    <property type="component" value="Unassembled WGS sequence"/>
</dbReference>
<reference evidence="5 6" key="1">
    <citation type="submission" date="2023-03" db="EMBL/GenBank/DDBJ databases">
        <title>High-quality genome of Scylla paramamosain provides insights in environmental adaptation.</title>
        <authorList>
            <person name="Zhang L."/>
        </authorList>
    </citation>
    <scope>NUCLEOTIDE SEQUENCE [LARGE SCALE GENOMIC DNA]</scope>
    <source>
        <strain evidence="5">LZ_2023a</strain>
        <tissue evidence="5">Muscle</tissue>
    </source>
</reference>
<feature type="compositionally biased region" description="Basic and acidic residues" evidence="4">
    <location>
        <begin position="349"/>
        <end position="362"/>
    </location>
</feature>
<dbReference type="GO" id="GO:0043022">
    <property type="term" value="F:ribosome binding"/>
    <property type="evidence" value="ECO:0007669"/>
    <property type="project" value="TreeGrafter"/>
</dbReference>
<evidence type="ECO:0000256" key="1">
    <source>
        <dbReference type="ARBA" id="ARBA00005439"/>
    </source>
</evidence>
<dbReference type="AlphaFoldDB" id="A0AAW0TFP7"/>
<comment type="caution">
    <text evidence="5">The sequence shown here is derived from an EMBL/GenBank/DDBJ whole genome shotgun (WGS) entry which is preliminary data.</text>
</comment>
<dbReference type="PANTHER" id="PTHR10938:SF0">
    <property type="entry name" value="TRANSLATION INITIATION FACTOR IF-3, MITOCHONDRIAL"/>
    <property type="match status" value="1"/>
</dbReference>
<dbReference type="PANTHER" id="PTHR10938">
    <property type="entry name" value="TRANSLATION INITIATION FACTOR IF-3"/>
    <property type="match status" value="1"/>
</dbReference>
<keyword evidence="2" id="KW-0396">Initiation factor</keyword>
<dbReference type="GO" id="GO:0005739">
    <property type="term" value="C:mitochondrion"/>
    <property type="evidence" value="ECO:0007669"/>
    <property type="project" value="TreeGrafter"/>
</dbReference>
<proteinExistence type="inferred from homology"/>
<feature type="region of interest" description="Disordered" evidence="4">
    <location>
        <begin position="147"/>
        <end position="179"/>
    </location>
</feature>
<protein>
    <recommendedName>
        <fullName evidence="7">Translation initiation factor IF-3</fullName>
    </recommendedName>
</protein>
<keyword evidence="6" id="KW-1185">Reference proteome</keyword>
<accession>A0AAW0TFP7</accession>
<name>A0AAW0TFP7_SCYPA</name>
<dbReference type="GO" id="GO:0003743">
    <property type="term" value="F:translation initiation factor activity"/>
    <property type="evidence" value="ECO:0007669"/>
    <property type="project" value="UniProtKB-KW"/>
</dbReference>
<keyword evidence="3" id="KW-0648">Protein biosynthesis</keyword>
<dbReference type="GO" id="GO:0070124">
    <property type="term" value="P:mitochondrial translational initiation"/>
    <property type="evidence" value="ECO:0007669"/>
    <property type="project" value="TreeGrafter"/>
</dbReference>
<evidence type="ECO:0000256" key="4">
    <source>
        <dbReference type="SAM" id="MobiDB-lite"/>
    </source>
</evidence>
<evidence type="ECO:0000313" key="6">
    <source>
        <dbReference type="Proteomes" id="UP001487740"/>
    </source>
</evidence>